<evidence type="ECO:0000256" key="5">
    <source>
        <dbReference type="ARBA" id="ARBA00022833"/>
    </source>
</evidence>
<evidence type="ECO:0000313" key="12">
    <source>
        <dbReference type="EMBL" id="CAD7249893.1"/>
    </source>
</evidence>
<evidence type="ECO:0000256" key="8">
    <source>
        <dbReference type="PROSITE-ProRule" id="PRU00175"/>
    </source>
</evidence>
<feature type="transmembrane region" description="Helical" evidence="10">
    <location>
        <begin position="390"/>
        <end position="413"/>
    </location>
</feature>
<feature type="compositionally biased region" description="Basic and acidic residues" evidence="9">
    <location>
        <begin position="517"/>
        <end position="527"/>
    </location>
</feature>
<dbReference type="GO" id="GO:0043161">
    <property type="term" value="P:proteasome-mediated ubiquitin-dependent protein catabolic process"/>
    <property type="evidence" value="ECO:0007669"/>
    <property type="project" value="TreeGrafter"/>
</dbReference>
<dbReference type="PANTHER" id="PTHR22763">
    <property type="entry name" value="RING ZINC FINGER PROTEIN"/>
    <property type="match status" value="1"/>
</dbReference>
<evidence type="ECO:0000313" key="13">
    <source>
        <dbReference type="Proteomes" id="UP000677054"/>
    </source>
</evidence>
<comment type="subcellular location">
    <subcellularLocation>
        <location evidence="1">Membrane</location>
        <topology evidence="1">Multi-pass membrane protein</topology>
    </subcellularLocation>
</comment>
<dbReference type="Pfam" id="PF13705">
    <property type="entry name" value="TRC8_N"/>
    <property type="match status" value="1"/>
</dbReference>
<keyword evidence="4 8" id="KW-0863">Zinc-finger</keyword>
<gene>
    <name evidence="12" type="ORF">DSTB1V02_LOCUS9679</name>
</gene>
<dbReference type="Pfam" id="PF13923">
    <property type="entry name" value="zf-C3HC4_2"/>
    <property type="match status" value="1"/>
</dbReference>
<evidence type="ECO:0000256" key="9">
    <source>
        <dbReference type="SAM" id="MobiDB-lite"/>
    </source>
</evidence>
<dbReference type="PROSITE" id="PS50089">
    <property type="entry name" value="ZF_RING_2"/>
    <property type="match status" value="1"/>
</dbReference>
<protein>
    <recommendedName>
        <fullName evidence="11">RING-type domain-containing protein</fullName>
    </recommendedName>
</protein>
<dbReference type="Proteomes" id="UP000677054">
    <property type="component" value="Unassembled WGS sequence"/>
</dbReference>
<keyword evidence="7 10" id="KW-0472">Membrane</keyword>
<dbReference type="Gene3D" id="3.30.40.10">
    <property type="entry name" value="Zinc/RING finger domain, C3HC4 (zinc finger)"/>
    <property type="match status" value="1"/>
</dbReference>
<keyword evidence="6 10" id="KW-1133">Transmembrane helix</keyword>
<dbReference type="AlphaFoldDB" id="A0A7R9FP72"/>
<dbReference type="GO" id="GO:0008270">
    <property type="term" value="F:zinc ion binding"/>
    <property type="evidence" value="ECO:0007669"/>
    <property type="project" value="UniProtKB-KW"/>
</dbReference>
<feature type="transmembrane region" description="Helical" evidence="10">
    <location>
        <begin position="7"/>
        <end position="28"/>
    </location>
</feature>
<dbReference type="OrthoDB" id="4348522at2759"/>
<evidence type="ECO:0000256" key="3">
    <source>
        <dbReference type="ARBA" id="ARBA00022723"/>
    </source>
</evidence>
<feature type="domain" description="RING-type" evidence="11">
    <location>
        <begin position="471"/>
        <end position="509"/>
    </location>
</feature>
<dbReference type="EMBL" id="CAJPEV010002543">
    <property type="protein sequence ID" value="CAG0897261.1"/>
    <property type="molecule type" value="Genomic_DNA"/>
</dbReference>
<name>A0A7R9FP72_9CRUS</name>
<feature type="transmembrane region" description="Helical" evidence="10">
    <location>
        <begin position="57"/>
        <end position="81"/>
    </location>
</feature>
<evidence type="ECO:0000256" key="10">
    <source>
        <dbReference type="SAM" id="Phobius"/>
    </source>
</evidence>
<dbReference type="SMART" id="SM00184">
    <property type="entry name" value="RING"/>
    <property type="match status" value="1"/>
</dbReference>
<proteinExistence type="predicted"/>
<evidence type="ECO:0000256" key="1">
    <source>
        <dbReference type="ARBA" id="ARBA00004141"/>
    </source>
</evidence>
<feature type="transmembrane region" description="Helical" evidence="10">
    <location>
        <begin position="342"/>
        <end position="370"/>
    </location>
</feature>
<feature type="region of interest" description="Disordered" evidence="9">
    <location>
        <begin position="517"/>
        <end position="555"/>
    </location>
</feature>
<accession>A0A7R9FP72</accession>
<keyword evidence="3" id="KW-0479">Metal-binding</keyword>
<evidence type="ECO:0000259" key="11">
    <source>
        <dbReference type="PROSITE" id="PS50089"/>
    </source>
</evidence>
<feature type="transmembrane region" description="Helical" evidence="10">
    <location>
        <begin position="276"/>
        <end position="295"/>
    </location>
</feature>
<sequence>MEHTSHSVPCSLSVSAFLIAAALFTLPIPLLVKAYKVFLILGCVTVSYLLPEFTSNYISFGTGVSIQVSLGITYCLLMSSLSLPFQFKELAASLFWIPNVIQVQSFPIRLLTFIIPLLGVNRSHLSALSRDVSTLVSGSLWVRDFITSFGLHAFMEMQWARLKVPRALRYFWILRSLAQIHGIISQMDVKGKTNVEIFTEVAGETLTHGCDTFVAVMGMTAVISSLCHFLGTLFQKFLQYNSEEHQIGTISAIMFFILALQTGLSGLSTQKRLNRLLKNMCLLFTAVLHFAHNMLNPVLMSLSASQSPSVWHHTRAIIVSLVLISTPIILINQLWTYCNLSTWLLAVSAFSIEVIVKVLVSLSIYTLFLVDSRRDVFWENLDDYVYYIRAFGNTVEFIFGIFLFLNGVWILVFESGGAIRATMMCIHAYFNIWCEARHGWHVFIKRRTAVNKINSLPDATKEQLENFNDICAICYQTMNSAKITRCQHFFHSLCLRKWLYVQDRCPLCHKVLYKSKKSESRDEGSEAHEEEEIIEEGPGIAQIENIAPLHQEHDD</sequence>
<evidence type="ECO:0000256" key="2">
    <source>
        <dbReference type="ARBA" id="ARBA00022692"/>
    </source>
</evidence>
<feature type="transmembrane region" description="Helical" evidence="10">
    <location>
        <begin position="246"/>
        <end position="264"/>
    </location>
</feature>
<evidence type="ECO:0000256" key="7">
    <source>
        <dbReference type="ARBA" id="ARBA00023136"/>
    </source>
</evidence>
<evidence type="ECO:0000256" key="4">
    <source>
        <dbReference type="ARBA" id="ARBA00022771"/>
    </source>
</evidence>
<dbReference type="GO" id="GO:0036503">
    <property type="term" value="P:ERAD pathway"/>
    <property type="evidence" value="ECO:0007669"/>
    <property type="project" value="TreeGrafter"/>
</dbReference>
<dbReference type="InterPro" id="IPR013083">
    <property type="entry name" value="Znf_RING/FYVE/PHD"/>
</dbReference>
<evidence type="ECO:0000256" key="6">
    <source>
        <dbReference type="ARBA" id="ARBA00022989"/>
    </source>
</evidence>
<dbReference type="CDD" id="cd16476">
    <property type="entry name" value="RING-H2_RNF139-like"/>
    <property type="match status" value="1"/>
</dbReference>
<dbReference type="InterPro" id="IPR050731">
    <property type="entry name" value="HRD1_E3_ubiq-ligases"/>
</dbReference>
<dbReference type="SUPFAM" id="SSF57850">
    <property type="entry name" value="RING/U-box"/>
    <property type="match status" value="1"/>
</dbReference>
<feature type="transmembrane region" description="Helical" evidence="10">
    <location>
        <begin position="213"/>
        <end position="234"/>
    </location>
</feature>
<dbReference type="PANTHER" id="PTHR22763:SF163">
    <property type="entry name" value="E3 UBIQUITIN-PROTEIN LIGASE RNF139"/>
    <property type="match status" value="1"/>
</dbReference>
<dbReference type="GO" id="GO:0061630">
    <property type="term" value="F:ubiquitin protein ligase activity"/>
    <property type="evidence" value="ECO:0007669"/>
    <property type="project" value="TreeGrafter"/>
</dbReference>
<keyword evidence="13" id="KW-1185">Reference proteome</keyword>
<dbReference type="EMBL" id="LR902060">
    <property type="protein sequence ID" value="CAD7249893.1"/>
    <property type="molecule type" value="Genomic_DNA"/>
</dbReference>
<feature type="transmembrane region" description="Helical" evidence="10">
    <location>
        <begin position="34"/>
        <end position="50"/>
    </location>
</feature>
<feature type="transmembrane region" description="Helical" evidence="10">
    <location>
        <begin position="315"/>
        <end position="335"/>
    </location>
</feature>
<organism evidence="12">
    <name type="scientific">Darwinula stevensoni</name>
    <dbReference type="NCBI Taxonomy" id="69355"/>
    <lineage>
        <taxon>Eukaryota</taxon>
        <taxon>Metazoa</taxon>
        <taxon>Ecdysozoa</taxon>
        <taxon>Arthropoda</taxon>
        <taxon>Crustacea</taxon>
        <taxon>Oligostraca</taxon>
        <taxon>Ostracoda</taxon>
        <taxon>Podocopa</taxon>
        <taxon>Podocopida</taxon>
        <taxon>Darwinulocopina</taxon>
        <taxon>Darwinuloidea</taxon>
        <taxon>Darwinulidae</taxon>
        <taxon>Darwinula</taxon>
    </lineage>
</organism>
<dbReference type="InterPro" id="IPR025754">
    <property type="entry name" value="TRC8_N_dom"/>
</dbReference>
<dbReference type="GO" id="GO:0036513">
    <property type="term" value="C:Derlin-1 retrotranslocation complex"/>
    <property type="evidence" value="ECO:0007669"/>
    <property type="project" value="TreeGrafter"/>
</dbReference>
<dbReference type="InterPro" id="IPR001841">
    <property type="entry name" value="Znf_RING"/>
</dbReference>
<keyword evidence="5" id="KW-0862">Zinc</keyword>
<keyword evidence="2 10" id="KW-0812">Transmembrane</keyword>
<reference evidence="12" key="1">
    <citation type="submission" date="2020-11" db="EMBL/GenBank/DDBJ databases">
        <authorList>
            <person name="Tran Van P."/>
        </authorList>
    </citation>
    <scope>NUCLEOTIDE SEQUENCE</scope>
</reference>